<keyword evidence="2" id="KW-1185">Reference proteome</keyword>
<protein>
    <submittedName>
        <fullName evidence="1">Uncharacterized protein</fullName>
    </submittedName>
</protein>
<dbReference type="AlphaFoldDB" id="A0AAN6SM85"/>
<proteinExistence type="predicted"/>
<dbReference type="EMBL" id="MU854603">
    <property type="protein sequence ID" value="KAK4032502.1"/>
    <property type="molecule type" value="Genomic_DNA"/>
</dbReference>
<organism evidence="1 2">
    <name type="scientific">Parachaetomium inaequale</name>
    <dbReference type="NCBI Taxonomy" id="2588326"/>
    <lineage>
        <taxon>Eukaryota</taxon>
        <taxon>Fungi</taxon>
        <taxon>Dikarya</taxon>
        <taxon>Ascomycota</taxon>
        <taxon>Pezizomycotina</taxon>
        <taxon>Sordariomycetes</taxon>
        <taxon>Sordariomycetidae</taxon>
        <taxon>Sordariales</taxon>
        <taxon>Chaetomiaceae</taxon>
        <taxon>Parachaetomium</taxon>
    </lineage>
</organism>
<evidence type="ECO:0000313" key="1">
    <source>
        <dbReference type="EMBL" id="KAK4032502.1"/>
    </source>
</evidence>
<evidence type="ECO:0000313" key="2">
    <source>
        <dbReference type="Proteomes" id="UP001303115"/>
    </source>
</evidence>
<dbReference type="Proteomes" id="UP001303115">
    <property type="component" value="Unassembled WGS sequence"/>
</dbReference>
<name>A0AAN6SM85_9PEZI</name>
<accession>A0AAN6SM85</accession>
<reference evidence="2" key="1">
    <citation type="journal article" date="2023" name="Mol. Phylogenet. Evol.">
        <title>Genome-scale phylogeny and comparative genomics of the fungal order Sordariales.</title>
        <authorList>
            <person name="Hensen N."/>
            <person name="Bonometti L."/>
            <person name="Westerberg I."/>
            <person name="Brannstrom I.O."/>
            <person name="Guillou S."/>
            <person name="Cros-Aarteil S."/>
            <person name="Calhoun S."/>
            <person name="Haridas S."/>
            <person name="Kuo A."/>
            <person name="Mondo S."/>
            <person name="Pangilinan J."/>
            <person name="Riley R."/>
            <person name="LaButti K."/>
            <person name="Andreopoulos B."/>
            <person name="Lipzen A."/>
            <person name="Chen C."/>
            <person name="Yan M."/>
            <person name="Daum C."/>
            <person name="Ng V."/>
            <person name="Clum A."/>
            <person name="Steindorff A."/>
            <person name="Ohm R.A."/>
            <person name="Martin F."/>
            <person name="Silar P."/>
            <person name="Natvig D.O."/>
            <person name="Lalanne C."/>
            <person name="Gautier V."/>
            <person name="Ament-Velasquez S.L."/>
            <person name="Kruys A."/>
            <person name="Hutchinson M.I."/>
            <person name="Powell A.J."/>
            <person name="Barry K."/>
            <person name="Miller A.N."/>
            <person name="Grigoriev I.V."/>
            <person name="Debuchy R."/>
            <person name="Gladieux P."/>
            <person name="Hiltunen Thoren M."/>
            <person name="Johannesson H."/>
        </authorList>
    </citation>
    <scope>NUCLEOTIDE SEQUENCE [LARGE SCALE GENOMIC DNA]</scope>
    <source>
        <strain evidence="2">CBS 284.82</strain>
    </source>
</reference>
<sequence length="57" mass="6165">FKYIEHYLDADTSFPKLLPKGIVTATNPTPTIGTEVSSTELSSLSTAGKDELVYFVA</sequence>
<feature type="non-terminal residue" evidence="1">
    <location>
        <position position="1"/>
    </location>
</feature>
<gene>
    <name evidence="1" type="ORF">C8A01DRAFT_20426</name>
</gene>
<comment type="caution">
    <text evidence="1">The sequence shown here is derived from an EMBL/GenBank/DDBJ whole genome shotgun (WGS) entry which is preliminary data.</text>
</comment>